<dbReference type="RefSeq" id="WP_378532422.1">
    <property type="nucleotide sequence ID" value="NZ_JBHSBH010000007.1"/>
</dbReference>
<protein>
    <submittedName>
        <fullName evidence="2">Uncharacterized protein</fullName>
    </submittedName>
</protein>
<accession>A0ABV8FK49</accession>
<sequence length="67" mass="7238">MMVDRRHSARPGRAISLTSAERSGSSVPAEPADAVPLYGFQPPAGTPYGLEVTTVEDFHTDHDDWPS</sequence>
<dbReference type="EMBL" id="JBHSBH010000007">
    <property type="protein sequence ID" value="MFC3996410.1"/>
    <property type="molecule type" value="Genomic_DNA"/>
</dbReference>
<evidence type="ECO:0000256" key="1">
    <source>
        <dbReference type="SAM" id="MobiDB-lite"/>
    </source>
</evidence>
<reference evidence="3" key="1">
    <citation type="journal article" date="2019" name="Int. J. Syst. Evol. Microbiol.">
        <title>The Global Catalogue of Microorganisms (GCM) 10K type strain sequencing project: providing services to taxonomists for standard genome sequencing and annotation.</title>
        <authorList>
            <consortium name="The Broad Institute Genomics Platform"/>
            <consortium name="The Broad Institute Genome Sequencing Center for Infectious Disease"/>
            <person name="Wu L."/>
            <person name="Ma J."/>
        </authorList>
    </citation>
    <scope>NUCLEOTIDE SEQUENCE [LARGE SCALE GENOMIC DNA]</scope>
    <source>
        <strain evidence="3">TBRC 1826</strain>
    </source>
</reference>
<organism evidence="2 3">
    <name type="scientific">Nocardiopsis sediminis</name>
    <dbReference type="NCBI Taxonomy" id="1778267"/>
    <lineage>
        <taxon>Bacteria</taxon>
        <taxon>Bacillati</taxon>
        <taxon>Actinomycetota</taxon>
        <taxon>Actinomycetes</taxon>
        <taxon>Streptosporangiales</taxon>
        <taxon>Nocardiopsidaceae</taxon>
        <taxon>Nocardiopsis</taxon>
    </lineage>
</organism>
<evidence type="ECO:0000313" key="3">
    <source>
        <dbReference type="Proteomes" id="UP001595847"/>
    </source>
</evidence>
<proteinExistence type="predicted"/>
<name>A0ABV8FK49_9ACTN</name>
<feature type="compositionally biased region" description="Polar residues" evidence="1">
    <location>
        <begin position="16"/>
        <end position="26"/>
    </location>
</feature>
<feature type="region of interest" description="Disordered" evidence="1">
    <location>
        <begin position="1"/>
        <end position="35"/>
    </location>
</feature>
<dbReference type="Proteomes" id="UP001595847">
    <property type="component" value="Unassembled WGS sequence"/>
</dbReference>
<gene>
    <name evidence="2" type="ORF">ACFOVU_10815</name>
</gene>
<keyword evidence="3" id="KW-1185">Reference proteome</keyword>
<evidence type="ECO:0000313" key="2">
    <source>
        <dbReference type="EMBL" id="MFC3996410.1"/>
    </source>
</evidence>
<comment type="caution">
    <text evidence="2">The sequence shown here is derived from an EMBL/GenBank/DDBJ whole genome shotgun (WGS) entry which is preliminary data.</text>
</comment>